<dbReference type="Proteomes" id="UP000235036">
    <property type="component" value="Unassembled WGS sequence"/>
</dbReference>
<protein>
    <submittedName>
        <fullName evidence="1">Uncharacterized protein</fullName>
    </submittedName>
</protein>
<reference evidence="1 2" key="1">
    <citation type="submission" date="2017-08" db="EMBL/GenBank/DDBJ databases">
        <title>Genomes of Fischerella (Mastigocladus) sp. strains.</title>
        <authorList>
            <person name="Miller S.R."/>
        </authorList>
    </citation>
    <scope>NUCLEOTIDE SEQUENCE [LARGE SCALE GENOMIC DNA]</scope>
    <source>
        <strain evidence="1 2">CCMEE 5323</strain>
    </source>
</reference>
<gene>
    <name evidence="1" type="ORF">CEN44_28315</name>
</gene>
<proteinExistence type="predicted"/>
<dbReference type="RefSeq" id="WP_016865041.1">
    <property type="nucleotide sequence ID" value="NZ_CAWNVR010000135.1"/>
</dbReference>
<name>A0A2N6JUP3_FISMU</name>
<keyword evidence="2" id="KW-1185">Reference proteome</keyword>
<evidence type="ECO:0000313" key="2">
    <source>
        <dbReference type="Proteomes" id="UP000235036"/>
    </source>
</evidence>
<accession>A0A2N6JUP3</accession>
<dbReference type="EMBL" id="NRQW01000707">
    <property type="protein sequence ID" value="PLZ81923.1"/>
    <property type="molecule type" value="Genomic_DNA"/>
</dbReference>
<comment type="caution">
    <text evidence="1">The sequence shown here is derived from an EMBL/GenBank/DDBJ whole genome shotgun (WGS) entry which is preliminary data.</text>
</comment>
<sequence length="345" mass="39743">MNPASIDEWFPIEQQRKYVSQVKGRVGITRRRAECFVKLWAYLFLKQQQELGKQLQLPLTELSLPEGFVACTHREAHELFYSQQERGSDRAAGMMIDKLVALGLIEKEFDGNTTCIRIKYLLPNPYNSENTQKSIDFVPDNFNPRTDAIPVATFLAQNYNWMNKKTTAVPQRIARILRTWAAQYPICMRVLRRYDTQDPVGFYVVYPTARESEEKFFLPPSRSLHLSAATETDPIKMATPGDMDCTSVFVRSFQLDLSHQQHHLLCQLLKDVQKTLIRMQADFPNLCDMYTLAIHPTSENLATAVGFRKTSPDPQLSLYWMYLALDKFLALDIEQAVSTLNLDMN</sequence>
<evidence type="ECO:0000313" key="1">
    <source>
        <dbReference type="EMBL" id="PLZ81923.1"/>
    </source>
</evidence>
<organism evidence="1 2">
    <name type="scientific">Fischerella muscicola CCMEE 5323</name>
    <dbReference type="NCBI Taxonomy" id="2019572"/>
    <lineage>
        <taxon>Bacteria</taxon>
        <taxon>Bacillati</taxon>
        <taxon>Cyanobacteriota</taxon>
        <taxon>Cyanophyceae</taxon>
        <taxon>Nostocales</taxon>
        <taxon>Hapalosiphonaceae</taxon>
        <taxon>Fischerella</taxon>
    </lineage>
</organism>
<dbReference type="AlphaFoldDB" id="A0A2N6JUP3"/>